<protein>
    <submittedName>
        <fullName evidence="1">Phospholipid methyltransferase</fullName>
    </submittedName>
</protein>
<dbReference type="RefSeq" id="WP_180694283.1">
    <property type="nucleotide sequence ID" value="NZ_JACCPJ010000002.1"/>
</dbReference>
<dbReference type="AlphaFoldDB" id="A0A7Z0RKI0"/>
<sequence length="255" mass="28125">MTNRTADAFLFFRAWLSAPLRVASVIPSGRALSSLMTAEISAKTGTVIELGPGTGVFTKALLHRGVAEENLVLIEYGADFATQLSLRFPTARIIEMDAAKLRKLPLQGSAPVGAVVSGLPLLSMPMRKVHTILEGAFSHLRHDGVFYQFTFGPRCPIARPLLDRLGLKARYIGCTLANIPPAAVYRISRRRPRRAFEPAHQDLLFDGQKIHPSQQQLPAWLFLFQLNPAGTGHSITARRVPSALSQWDYAWPCML</sequence>
<keyword evidence="1" id="KW-0489">Methyltransferase</keyword>
<reference evidence="1 2" key="1">
    <citation type="submission" date="2020-07" db="EMBL/GenBank/DDBJ databases">
        <authorList>
            <person name="Sun Q."/>
        </authorList>
    </citation>
    <scope>NUCLEOTIDE SEQUENCE [LARGE SCALE GENOMIC DNA]</scope>
    <source>
        <strain evidence="1 2">WYCCWR 11290</strain>
    </source>
</reference>
<dbReference type="FunFam" id="3.40.50.150:FF:000346">
    <property type="entry name" value="Phospholipid N-methyltransferase"/>
    <property type="match status" value="1"/>
</dbReference>
<dbReference type="EMBL" id="JACCPJ010000002">
    <property type="protein sequence ID" value="NZD61226.1"/>
    <property type="molecule type" value="Genomic_DNA"/>
</dbReference>
<dbReference type="SUPFAM" id="SSF53335">
    <property type="entry name" value="S-adenosyl-L-methionine-dependent methyltransferases"/>
    <property type="match status" value="1"/>
</dbReference>
<name>A0A7Z0RKI0_9HYPH</name>
<comment type="caution">
    <text evidence="1">The sequence shown here is derived from an EMBL/GenBank/DDBJ whole genome shotgun (WGS) entry which is preliminary data.</text>
</comment>
<dbReference type="Proteomes" id="UP000532162">
    <property type="component" value="Unassembled WGS sequence"/>
</dbReference>
<accession>A0A7Z0RKI0</accession>
<organism evidence="1 2">
    <name type="scientific">Rhizobium changzhiense</name>
    <dbReference type="NCBI Taxonomy" id="2692317"/>
    <lineage>
        <taxon>Bacteria</taxon>
        <taxon>Pseudomonadati</taxon>
        <taxon>Pseudomonadota</taxon>
        <taxon>Alphaproteobacteria</taxon>
        <taxon>Hyphomicrobiales</taxon>
        <taxon>Rhizobiaceae</taxon>
        <taxon>Rhizobium/Agrobacterium group</taxon>
        <taxon>Rhizobium</taxon>
    </lineage>
</organism>
<keyword evidence="1" id="KW-0808">Transferase</keyword>
<evidence type="ECO:0000313" key="1">
    <source>
        <dbReference type="EMBL" id="NZD61226.1"/>
    </source>
</evidence>
<gene>
    <name evidence="1" type="ORF">HX900_08875</name>
</gene>
<evidence type="ECO:0000313" key="2">
    <source>
        <dbReference type="Proteomes" id="UP000532162"/>
    </source>
</evidence>
<dbReference type="Gene3D" id="3.40.50.150">
    <property type="entry name" value="Vaccinia Virus protein VP39"/>
    <property type="match status" value="1"/>
</dbReference>
<dbReference type="GO" id="GO:0008168">
    <property type="term" value="F:methyltransferase activity"/>
    <property type="evidence" value="ECO:0007669"/>
    <property type="project" value="UniProtKB-KW"/>
</dbReference>
<dbReference type="CDD" id="cd02440">
    <property type="entry name" value="AdoMet_MTases"/>
    <property type="match status" value="1"/>
</dbReference>
<dbReference type="InterPro" id="IPR029063">
    <property type="entry name" value="SAM-dependent_MTases_sf"/>
</dbReference>
<dbReference type="GO" id="GO:0032259">
    <property type="term" value="P:methylation"/>
    <property type="evidence" value="ECO:0007669"/>
    <property type="project" value="UniProtKB-KW"/>
</dbReference>
<proteinExistence type="predicted"/>